<dbReference type="SUPFAM" id="SSF103473">
    <property type="entry name" value="MFS general substrate transporter"/>
    <property type="match status" value="1"/>
</dbReference>
<accession>A0ABV7V8C6</accession>
<evidence type="ECO:0000256" key="2">
    <source>
        <dbReference type="ARBA" id="ARBA00022989"/>
    </source>
</evidence>
<feature type="transmembrane region" description="Helical" evidence="4">
    <location>
        <begin position="20"/>
        <end position="45"/>
    </location>
</feature>
<gene>
    <name evidence="6" type="ORF">ACFOOT_19970</name>
</gene>
<evidence type="ECO:0000313" key="6">
    <source>
        <dbReference type="EMBL" id="MFC3673704.1"/>
    </source>
</evidence>
<keyword evidence="2 4" id="KW-1133">Transmembrane helix</keyword>
<sequence>MRESVDRFAVQREWRAHWPVPIAAAVAVMTSLTHFATLGVFLPAIEAETGWSRSGLSFGMLLFSIETIVAAPFVGMLVDRFGPRRIGIPGLALYLAAVALLRRTGPSIWTWWAAWMLLGIGGSLAMFNVWTTAISRHFDSARGMAMGIALAGPSMAAIVMPLLATAALHYADWRTGYAVIALVQALITFPLFCAGSPMAMRLKPPRPRLRAALPPRCSSPGCSRASPCFAWLPSCRSVR</sequence>
<feature type="transmembrane region" description="Helical" evidence="4">
    <location>
        <begin position="177"/>
        <end position="200"/>
    </location>
</feature>
<dbReference type="PANTHER" id="PTHR11360:SF290">
    <property type="entry name" value="MONOCARBOXYLATE MFS PERMEASE"/>
    <property type="match status" value="1"/>
</dbReference>
<dbReference type="Proteomes" id="UP001595683">
    <property type="component" value="Unassembled WGS sequence"/>
</dbReference>
<keyword evidence="7" id="KW-1185">Reference proteome</keyword>
<organism evidence="6 7">
    <name type="scientific">Novosphingobium pokkalii</name>
    <dbReference type="NCBI Taxonomy" id="1770194"/>
    <lineage>
        <taxon>Bacteria</taxon>
        <taxon>Pseudomonadati</taxon>
        <taxon>Pseudomonadota</taxon>
        <taxon>Alphaproteobacteria</taxon>
        <taxon>Sphingomonadales</taxon>
        <taxon>Sphingomonadaceae</taxon>
        <taxon>Novosphingobium</taxon>
    </lineage>
</organism>
<evidence type="ECO:0000256" key="1">
    <source>
        <dbReference type="ARBA" id="ARBA00022692"/>
    </source>
</evidence>
<feature type="domain" description="Major facilitator superfamily (MFS) profile" evidence="5">
    <location>
        <begin position="20"/>
        <end position="239"/>
    </location>
</feature>
<dbReference type="RefSeq" id="WP_191325760.1">
    <property type="nucleotide sequence ID" value="NZ_BMZP01000021.1"/>
</dbReference>
<dbReference type="Pfam" id="PF07690">
    <property type="entry name" value="MFS_1"/>
    <property type="match status" value="1"/>
</dbReference>
<dbReference type="InterPro" id="IPR050327">
    <property type="entry name" value="Proton-linked_MCT"/>
</dbReference>
<dbReference type="PANTHER" id="PTHR11360">
    <property type="entry name" value="MONOCARBOXYLATE TRANSPORTER"/>
    <property type="match status" value="1"/>
</dbReference>
<evidence type="ECO:0000256" key="4">
    <source>
        <dbReference type="SAM" id="Phobius"/>
    </source>
</evidence>
<keyword evidence="3 4" id="KW-0472">Membrane</keyword>
<evidence type="ECO:0000256" key="3">
    <source>
        <dbReference type="ARBA" id="ARBA00023136"/>
    </source>
</evidence>
<protein>
    <submittedName>
        <fullName evidence="6">MFS transporter</fullName>
    </submittedName>
</protein>
<dbReference type="InterPro" id="IPR036259">
    <property type="entry name" value="MFS_trans_sf"/>
</dbReference>
<keyword evidence="1 4" id="KW-0812">Transmembrane</keyword>
<reference evidence="7" key="1">
    <citation type="journal article" date="2019" name="Int. J. Syst. Evol. Microbiol.">
        <title>The Global Catalogue of Microorganisms (GCM) 10K type strain sequencing project: providing services to taxonomists for standard genome sequencing and annotation.</title>
        <authorList>
            <consortium name="The Broad Institute Genomics Platform"/>
            <consortium name="The Broad Institute Genome Sequencing Center for Infectious Disease"/>
            <person name="Wu L."/>
            <person name="Ma J."/>
        </authorList>
    </citation>
    <scope>NUCLEOTIDE SEQUENCE [LARGE SCALE GENOMIC DNA]</scope>
    <source>
        <strain evidence="7">KCTC 42224</strain>
    </source>
</reference>
<comment type="caution">
    <text evidence="6">The sequence shown here is derived from an EMBL/GenBank/DDBJ whole genome shotgun (WGS) entry which is preliminary data.</text>
</comment>
<proteinExistence type="predicted"/>
<dbReference type="EMBL" id="JBHRYE010000051">
    <property type="protein sequence ID" value="MFC3673704.1"/>
    <property type="molecule type" value="Genomic_DNA"/>
</dbReference>
<evidence type="ECO:0000313" key="7">
    <source>
        <dbReference type="Proteomes" id="UP001595683"/>
    </source>
</evidence>
<feature type="transmembrane region" description="Helical" evidence="4">
    <location>
        <begin position="85"/>
        <end position="102"/>
    </location>
</feature>
<name>A0ABV7V8C6_9SPHN</name>
<evidence type="ECO:0000259" key="5">
    <source>
        <dbReference type="PROSITE" id="PS50850"/>
    </source>
</evidence>
<feature type="transmembrane region" description="Helical" evidence="4">
    <location>
        <begin position="57"/>
        <end position="78"/>
    </location>
</feature>
<dbReference type="Gene3D" id="1.20.1250.20">
    <property type="entry name" value="MFS general substrate transporter like domains"/>
    <property type="match status" value="1"/>
</dbReference>
<feature type="transmembrane region" description="Helical" evidence="4">
    <location>
        <begin position="143"/>
        <end position="171"/>
    </location>
</feature>
<dbReference type="InterPro" id="IPR020846">
    <property type="entry name" value="MFS_dom"/>
</dbReference>
<dbReference type="PROSITE" id="PS50850">
    <property type="entry name" value="MFS"/>
    <property type="match status" value="1"/>
</dbReference>
<feature type="transmembrane region" description="Helical" evidence="4">
    <location>
        <begin position="108"/>
        <end position="131"/>
    </location>
</feature>
<dbReference type="InterPro" id="IPR011701">
    <property type="entry name" value="MFS"/>
</dbReference>